<evidence type="ECO:0000313" key="8">
    <source>
        <dbReference type="Proteomes" id="UP000646365"/>
    </source>
</evidence>
<dbReference type="Pfam" id="PF00497">
    <property type="entry name" value="SBP_bac_3"/>
    <property type="match status" value="1"/>
</dbReference>
<dbReference type="InterPro" id="IPR018313">
    <property type="entry name" value="SBP_3_CS"/>
</dbReference>
<feature type="domain" description="Solute-binding protein family 3/N-terminal" evidence="6">
    <location>
        <begin position="46"/>
        <end position="276"/>
    </location>
</feature>
<feature type="chain" id="PRO_5035281168" evidence="5">
    <location>
        <begin position="36"/>
        <end position="351"/>
    </location>
</feature>
<keyword evidence="3 5" id="KW-0732">Signal</keyword>
<dbReference type="PANTHER" id="PTHR30085">
    <property type="entry name" value="AMINO ACID ABC TRANSPORTER PERMEASE"/>
    <property type="match status" value="1"/>
</dbReference>
<evidence type="ECO:0000256" key="5">
    <source>
        <dbReference type="SAM" id="SignalP"/>
    </source>
</evidence>
<evidence type="ECO:0000313" key="7">
    <source>
        <dbReference type="EMBL" id="GGE98989.1"/>
    </source>
</evidence>
<organism evidence="7 8">
    <name type="scientific">Aliidongia dinghuensis</name>
    <dbReference type="NCBI Taxonomy" id="1867774"/>
    <lineage>
        <taxon>Bacteria</taxon>
        <taxon>Pseudomonadati</taxon>
        <taxon>Pseudomonadota</taxon>
        <taxon>Alphaproteobacteria</taxon>
        <taxon>Rhodospirillales</taxon>
        <taxon>Dongiaceae</taxon>
        <taxon>Aliidongia</taxon>
    </lineage>
</organism>
<sequence>MIRFLAAAVLAPVVLATVVLATVVLAAVIGSAAQAATLDTVKARGVVKCGISTGIAGFSLADSQGNYAGIDVEICHALAAAVLGDAGKVKFEPLSPEQRFTALQSGEVDLLARNTTWSLTREAQLGLVFGPTIFYDGQGFMVSKKLGVKSAKELSGATICVQPGTTTELNLADYFRKNNLTLKTVVIESEDEIEGAFFAGRCDALTTDASGLAGVRITRASNPDDYMILPEIISKEPLAPAVRAGDDQWLDIIRWTVFALVDAEEHGLTRANVDEGLKSSDPTVQRLLGVTPGNGKALGLDERWAYRAIRQVGNYGEIFDRTVGANGPLKLARGLNELWSKGGLLYAPPLR</sequence>
<dbReference type="PROSITE" id="PS01039">
    <property type="entry name" value="SBP_BACTERIAL_3"/>
    <property type="match status" value="1"/>
</dbReference>
<protein>
    <submittedName>
        <fullName evidence="7">Amino acid ABC transporter substrate-binding protein</fullName>
    </submittedName>
</protein>
<proteinExistence type="inferred from homology"/>
<reference evidence="7" key="1">
    <citation type="journal article" date="2014" name="Int. J. Syst. Evol. Microbiol.">
        <title>Complete genome sequence of Corynebacterium casei LMG S-19264T (=DSM 44701T), isolated from a smear-ripened cheese.</title>
        <authorList>
            <consortium name="US DOE Joint Genome Institute (JGI-PGF)"/>
            <person name="Walter F."/>
            <person name="Albersmeier A."/>
            <person name="Kalinowski J."/>
            <person name="Ruckert C."/>
        </authorList>
    </citation>
    <scope>NUCLEOTIDE SEQUENCE</scope>
    <source>
        <strain evidence="7">CGMCC 1.15725</strain>
    </source>
</reference>
<dbReference type="SUPFAM" id="SSF53850">
    <property type="entry name" value="Periplasmic binding protein-like II"/>
    <property type="match status" value="1"/>
</dbReference>
<dbReference type="PANTHER" id="PTHR30085:SF7">
    <property type="entry name" value="AMINO-ACID ABC TRANSPORTER-BINDING PROTEIN YHDW-RELATED"/>
    <property type="match status" value="1"/>
</dbReference>
<keyword evidence="8" id="KW-1185">Reference proteome</keyword>
<dbReference type="Proteomes" id="UP000646365">
    <property type="component" value="Unassembled WGS sequence"/>
</dbReference>
<comment type="similarity">
    <text evidence="1 4">Belongs to the bacterial solute-binding protein 3 family.</text>
</comment>
<dbReference type="EMBL" id="BMJQ01000001">
    <property type="protein sequence ID" value="GGE98989.1"/>
    <property type="molecule type" value="Genomic_DNA"/>
</dbReference>
<name>A0A8J2YNZ7_9PROT</name>
<evidence type="ECO:0000256" key="2">
    <source>
        <dbReference type="ARBA" id="ARBA00022448"/>
    </source>
</evidence>
<dbReference type="InterPro" id="IPR051455">
    <property type="entry name" value="Bact_solute-bind_prot3"/>
</dbReference>
<keyword evidence="2" id="KW-0813">Transport</keyword>
<dbReference type="InterPro" id="IPR001638">
    <property type="entry name" value="Solute-binding_3/MltF_N"/>
</dbReference>
<dbReference type="AlphaFoldDB" id="A0A8J2YNZ7"/>
<gene>
    <name evidence="7" type="ORF">GCM10011611_00650</name>
</gene>
<evidence type="ECO:0000259" key="6">
    <source>
        <dbReference type="SMART" id="SM00062"/>
    </source>
</evidence>
<dbReference type="CDD" id="cd13692">
    <property type="entry name" value="PBP2_BztA"/>
    <property type="match status" value="1"/>
</dbReference>
<dbReference type="SMART" id="SM00062">
    <property type="entry name" value="PBPb"/>
    <property type="match status" value="1"/>
</dbReference>
<dbReference type="GO" id="GO:0006865">
    <property type="term" value="P:amino acid transport"/>
    <property type="evidence" value="ECO:0007669"/>
    <property type="project" value="TreeGrafter"/>
</dbReference>
<comment type="caution">
    <text evidence="7">The sequence shown here is derived from an EMBL/GenBank/DDBJ whole genome shotgun (WGS) entry which is preliminary data.</text>
</comment>
<evidence type="ECO:0000256" key="1">
    <source>
        <dbReference type="ARBA" id="ARBA00010333"/>
    </source>
</evidence>
<evidence type="ECO:0000256" key="3">
    <source>
        <dbReference type="ARBA" id="ARBA00022729"/>
    </source>
</evidence>
<evidence type="ECO:0000256" key="4">
    <source>
        <dbReference type="RuleBase" id="RU003744"/>
    </source>
</evidence>
<reference evidence="7" key="2">
    <citation type="submission" date="2020-09" db="EMBL/GenBank/DDBJ databases">
        <authorList>
            <person name="Sun Q."/>
            <person name="Zhou Y."/>
        </authorList>
    </citation>
    <scope>NUCLEOTIDE SEQUENCE</scope>
    <source>
        <strain evidence="7">CGMCC 1.15725</strain>
    </source>
</reference>
<accession>A0A8J2YNZ7</accession>
<dbReference type="Gene3D" id="3.40.190.10">
    <property type="entry name" value="Periplasmic binding protein-like II"/>
    <property type="match status" value="2"/>
</dbReference>
<feature type="signal peptide" evidence="5">
    <location>
        <begin position="1"/>
        <end position="35"/>
    </location>
</feature>